<evidence type="ECO:0000256" key="2">
    <source>
        <dbReference type="SAM" id="Phobius"/>
    </source>
</evidence>
<protein>
    <submittedName>
        <fullName evidence="3">Uncharacterized protein</fullName>
    </submittedName>
</protein>
<keyword evidence="2" id="KW-0812">Transmembrane</keyword>
<organism evidence="3 4">
    <name type="scientific">Pseudoalteromonas fuliginea</name>
    <dbReference type="NCBI Taxonomy" id="1872678"/>
    <lineage>
        <taxon>Bacteria</taxon>
        <taxon>Pseudomonadati</taxon>
        <taxon>Pseudomonadota</taxon>
        <taxon>Gammaproteobacteria</taxon>
        <taxon>Alteromonadales</taxon>
        <taxon>Pseudoalteromonadaceae</taxon>
        <taxon>Pseudoalteromonas</taxon>
    </lineage>
</organism>
<accession>A0ABQ6RMP7</accession>
<feature type="transmembrane region" description="Helical" evidence="2">
    <location>
        <begin position="358"/>
        <end position="376"/>
    </location>
</feature>
<gene>
    <name evidence="3" type="ORF">EU509_02035</name>
</gene>
<evidence type="ECO:0000256" key="1">
    <source>
        <dbReference type="SAM" id="Coils"/>
    </source>
</evidence>
<evidence type="ECO:0000313" key="3">
    <source>
        <dbReference type="EMBL" id="KAA1164635.1"/>
    </source>
</evidence>
<keyword evidence="2" id="KW-0472">Membrane</keyword>
<reference evidence="3 4" key="1">
    <citation type="submission" date="2019-01" db="EMBL/GenBank/DDBJ databases">
        <title>Genome sequences of marine Pseudoalteromonas species.</title>
        <authorList>
            <person name="Boraston A.B."/>
            <person name="Hehemann J.-H."/>
            <person name="Vickers C.J."/>
            <person name="Salama-Alber O."/>
            <person name="Abe K."/>
            <person name="Hettle A.J."/>
        </authorList>
    </citation>
    <scope>NUCLEOTIDE SEQUENCE [LARGE SCALE GENOMIC DNA]</scope>
    <source>
        <strain evidence="3 4">PS47</strain>
    </source>
</reference>
<dbReference type="EMBL" id="SEUJ01000048">
    <property type="protein sequence ID" value="KAA1164635.1"/>
    <property type="molecule type" value="Genomic_DNA"/>
</dbReference>
<feature type="coiled-coil region" evidence="1">
    <location>
        <begin position="206"/>
        <end position="269"/>
    </location>
</feature>
<dbReference type="Proteomes" id="UP000322915">
    <property type="component" value="Unassembled WGS sequence"/>
</dbReference>
<keyword evidence="4" id="KW-1185">Reference proteome</keyword>
<feature type="transmembrane region" description="Helical" evidence="2">
    <location>
        <begin position="322"/>
        <end position="342"/>
    </location>
</feature>
<evidence type="ECO:0000313" key="4">
    <source>
        <dbReference type="Proteomes" id="UP000322915"/>
    </source>
</evidence>
<dbReference type="RefSeq" id="WP_149605065.1">
    <property type="nucleotide sequence ID" value="NZ_SEUJ01000048.1"/>
</dbReference>
<keyword evidence="1" id="KW-0175">Coiled coil</keyword>
<name>A0ABQ6RMP7_9GAMM</name>
<keyword evidence="2" id="KW-1133">Transmembrane helix</keyword>
<proteinExistence type="predicted"/>
<comment type="caution">
    <text evidence="3">The sequence shown here is derived from an EMBL/GenBank/DDBJ whole genome shotgun (WGS) entry which is preliminary data.</text>
</comment>
<sequence length="519" mass="58608">MIFGSEKNNREEIGLIWERLVPIERKNTEFDKKFIALDEKLNLLEAKAKQPSESQKDAQTASRSAIAYRSNIKKIKEEIEKYADSIKEIHTSVSSSKTSIEENLELVTNSQDKSIELLHKIQSIESETEELKSSLQANVNILVTTVDEHSDLPTKLVNALESIDELEGIETKAQGILKNIASHHSKIKELRQEILGYDTESDTGEIEHIEGLKDELEISFNELKKNYSDFYQELIDYKKVKTEQFESLVSKSEKDIEELRDKYDISHKEQLSNHNSQHNEVYNRIIKLLPDALTAGLSSAYDEKTLSEKTEMENHKNTFTNAIRSLVAISLVPFAVDLYLLIGLNKDLLAVLSDTPKIILSILPLYLPVLWIAYSANKKANLSKRLIEEYTHKGVLSKTFEGLSTQIEELKDGDLSNELRVKLLFNILHVNAENPGKLISDYKTTDHPIMDALDKSVKLGNAVDKLKNIPGFSNLITKLDKENQDIFIKTAGKVETGLKAKDSIIVKSDDLDSRSPGSA</sequence>